<organism evidence="2 3">
    <name type="scientific">Blautia wexlerae</name>
    <dbReference type="NCBI Taxonomy" id="418240"/>
    <lineage>
        <taxon>Bacteria</taxon>
        <taxon>Bacillati</taxon>
        <taxon>Bacillota</taxon>
        <taxon>Clostridia</taxon>
        <taxon>Lachnospirales</taxon>
        <taxon>Lachnospiraceae</taxon>
        <taxon>Blautia</taxon>
    </lineage>
</organism>
<protein>
    <recommendedName>
        <fullName evidence="4">MBG domain-containing protein</fullName>
    </recommendedName>
</protein>
<keyword evidence="1" id="KW-0732">Signal</keyword>
<gene>
    <name evidence="2" type="ORF">GT728_19890</name>
</gene>
<evidence type="ECO:0000313" key="2">
    <source>
        <dbReference type="EMBL" id="MZL35374.1"/>
    </source>
</evidence>
<feature type="signal peptide" evidence="1">
    <location>
        <begin position="1"/>
        <end position="34"/>
    </location>
</feature>
<name>A0A6L8T785_9FIRM</name>
<evidence type="ECO:0008006" key="4">
    <source>
        <dbReference type="Google" id="ProtNLM"/>
    </source>
</evidence>
<dbReference type="RefSeq" id="WP_161234404.1">
    <property type="nucleotide sequence ID" value="NZ_WWVI01000087.1"/>
</dbReference>
<feature type="chain" id="PRO_5027065636" description="MBG domain-containing protein" evidence="1">
    <location>
        <begin position="35"/>
        <end position="1367"/>
    </location>
</feature>
<comment type="caution">
    <text evidence="2">The sequence shown here is derived from an EMBL/GenBank/DDBJ whole genome shotgun (WGS) entry which is preliminary data.</text>
</comment>
<evidence type="ECO:0000313" key="3">
    <source>
        <dbReference type="Proteomes" id="UP000477285"/>
    </source>
</evidence>
<sequence length="1367" mass="146696">MTKIKNTKKGMAKKTLSMSLVVAMLATSNVPVWAAEFSDGSDASVATEAPAVADTATNEFTDAATETPAVEDTTNAVAATDYTDDSSNINTENYTLKNVKFSTGAWDSKIKVSGSITDKYGNEVDDLCYTWLADGVQADGNGAASTAEDKKVSEIEYTPTKEDFNKTLSLVVYEKGAAGVTVFSQTISGDTVKAKDLSNDSYAAPNFAGMDTTYTGKELKLKPANAGVFKFSSYGITADQIVWNYTTDGNDFINVTGKDITVVGTLEGTYDINSTAYGYAFTSKSATYQISKKTLTSSNVEIEFKKTAIPFTNGTYEFGKNDITLNVVMDDKSKVDITNALKNDVTFTGSANEVKKGNTISVKDVTVRSGFDTTTEAEKVLQNYNTGSLNSGKNIGCANTYEVTVLNLETCTGEVTTEYLVDDFRKNPTVSSDDILLTTADGVKFKASQLGTNINVAVNQTAIDAAKNGVTGVVQNAVTISFKADTRNVTGSISLPINLTTLSLSNATVTAYSKTLNTTKTAGAYNYMPTYNGEAQDLTKASDFAVSIGGKALQTGEYEVSYDDNVNAGIVTVTITGKGSYAGSTKKVYFRIVKATVADKSLTVEKRTTVNSDNNYDASLYKDALKAKIETTLNNKKVTLEEGKDYTVKYYFATTKNLTSEAAIKAAKGKNVVGNYIYAVATPVENGNYTFTGTDWKLVAGSEIVAKSISGVSITLDKDSYTFTGKEIVPTITVKDGSTVLEKGVDYTVTVKDGLDVGKATVTIKATTASGYDPESTATTTFDIVAAKAENVKVNFNESEFKYTGKQIKPTIKDITLNGVNVTKYFDVTYPTYGENVNAGKETGSVTVAPIKTTANFTGTKTQLFDIKGKTLAGNLKLYYNDKTQVSVQNYVAKNKITGTAYNFYYDGSEQKFASEVFTATTKGNIVAGTDYEIKYINNVDAGYGFAVVTAKGNYEGNLSINSVNYWLRDYAKNDYYLKDGKLTKISLAGETTVLATNVVNIVAFGIQPTIVTAKNITVSNGIYAGGLAVKPEVTVTVGGKTLVEGTDYDLVIPPHYSLTADKFTDVTTGKPYYVYVNLKGGYKFDEVNGTNMYMWGIDKKALKACSVSVDKNLKATVTNGNVIEEKENFTVKDNGDGTATVSVVDGGKNYTGSVNVEIGGRKVGAPMISNVKVVGNKATVVLSDEVDGASGYDYVISTDKDCIKNKNYAAVNKNQAKTSTAFKYVDQGTYYAYCHAWTRDANGKKVFGEWSNGFQFSVTATTPDAPVIKSVKVSGSTVKVTYELSANATGYDVVLGTSSKKDNGELRPYNYGAHKVLNLKESTVTATFKNVPAGTWTVGMHAFNRTSLDGKKVFSPWSNLKTAKVK</sequence>
<reference evidence="2 3" key="1">
    <citation type="journal article" date="2019" name="Nat. Med.">
        <title>A library of human gut bacterial isolates paired with longitudinal multiomics data enables mechanistic microbiome research.</title>
        <authorList>
            <person name="Poyet M."/>
            <person name="Groussin M."/>
            <person name="Gibbons S.M."/>
            <person name="Avila-Pacheco J."/>
            <person name="Jiang X."/>
            <person name="Kearney S.M."/>
            <person name="Perrotta A.R."/>
            <person name="Berdy B."/>
            <person name="Zhao S."/>
            <person name="Lieberman T.D."/>
            <person name="Swanson P.K."/>
            <person name="Smith M."/>
            <person name="Roesemann S."/>
            <person name="Alexander J.E."/>
            <person name="Rich S.A."/>
            <person name="Livny J."/>
            <person name="Vlamakis H."/>
            <person name="Clish C."/>
            <person name="Bullock K."/>
            <person name="Deik A."/>
            <person name="Scott J."/>
            <person name="Pierce K.A."/>
            <person name="Xavier R.J."/>
            <person name="Alm E.J."/>
        </authorList>
    </citation>
    <scope>NUCLEOTIDE SEQUENCE [LARGE SCALE GENOMIC DNA]</scope>
    <source>
        <strain evidence="2 3">BIOML-A1</strain>
    </source>
</reference>
<dbReference type="EMBL" id="WWVQ01000092">
    <property type="protein sequence ID" value="MZL35374.1"/>
    <property type="molecule type" value="Genomic_DNA"/>
</dbReference>
<accession>A0A6L8T785</accession>
<dbReference type="Proteomes" id="UP000477285">
    <property type="component" value="Unassembled WGS sequence"/>
</dbReference>
<dbReference type="InterPro" id="IPR013783">
    <property type="entry name" value="Ig-like_fold"/>
</dbReference>
<evidence type="ECO:0000256" key="1">
    <source>
        <dbReference type="SAM" id="SignalP"/>
    </source>
</evidence>
<proteinExistence type="predicted"/>
<dbReference type="Gene3D" id="2.60.40.10">
    <property type="entry name" value="Immunoglobulins"/>
    <property type="match status" value="1"/>
</dbReference>